<dbReference type="InterPro" id="IPR027469">
    <property type="entry name" value="Cation_efflux_TMD_sf"/>
</dbReference>
<dbReference type="HOGENOM" id="CLU_013430_8_0_5"/>
<evidence type="ECO:0000259" key="6">
    <source>
        <dbReference type="Pfam" id="PF01545"/>
    </source>
</evidence>
<evidence type="ECO:0000256" key="5">
    <source>
        <dbReference type="SAM" id="Phobius"/>
    </source>
</evidence>
<dbReference type="Pfam" id="PF01545">
    <property type="entry name" value="Cation_efflux"/>
    <property type="match status" value="1"/>
</dbReference>
<keyword evidence="3 5" id="KW-1133">Transmembrane helix</keyword>
<dbReference type="STRING" id="450851.PHZ_c1429"/>
<keyword evidence="8" id="KW-1185">Reference proteome</keyword>
<accession>B4R9S8</accession>
<dbReference type="InterPro" id="IPR058533">
    <property type="entry name" value="Cation_efflux_TM"/>
</dbReference>
<reference evidence="7 8" key="1">
    <citation type="journal article" date="2008" name="BMC Genomics">
        <title>Complete genome of Phenylobacterium zucineum - a novel facultative intracellular bacterium isolated from human erythroleukemia cell line K562.</title>
        <authorList>
            <person name="Luo Y."/>
            <person name="Xu X."/>
            <person name="Ding Z."/>
            <person name="Liu Z."/>
            <person name="Zhang B."/>
            <person name="Yan Z."/>
            <person name="Sun J."/>
            <person name="Hu S."/>
            <person name="Hu X."/>
        </authorList>
    </citation>
    <scope>NUCLEOTIDE SEQUENCE [LARGE SCALE GENOMIC DNA]</scope>
    <source>
        <strain evidence="7 8">HLK1</strain>
    </source>
</reference>
<protein>
    <submittedName>
        <fullName evidence="7">Co/Zn/Cd efflux system component</fullName>
    </submittedName>
</protein>
<feature type="transmembrane region" description="Helical" evidence="5">
    <location>
        <begin position="73"/>
        <end position="92"/>
    </location>
</feature>
<evidence type="ECO:0000256" key="4">
    <source>
        <dbReference type="ARBA" id="ARBA00023136"/>
    </source>
</evidence>
<keyword evidence="4 5" id="KW-0472">Membrane</keyword>
<feature type="transmembrane region" description="Helical" evidence="5">
    <location>
        <begin position="12"/>
        <end position="34"/>
    </location>
</feature>
<dbReference type="SUPFAM" id="SSF161111">
    <property type="entry name" value="Cation efflux protein transmembrane domain-like"/>
    <property type="match status" value="1"/>
</dbReference>
<evidence type="ECO:0000256" key="1">
    <source>
        <dbReference type="ARBA" id="ARBA00004141"/>
    </source>
</evidence>
<dbReference type="KEGG" id="pzu:PHZ_c1429"/>
<dbReference type="eggNOG" id="COG1230">
    <property type="taxonomic scope" value="Bacteria"/>
</dbReference>
<comment type="subcellular location">
    <subcellularLocation>
        <location evidence="1">Membrane</location>
        <topology evidence="1">Multi-pass membrane protein</topology>
    </subcellularLocation>
</comment>
<evidence type="ECO:0000313" key="8">
    <source>
        <dbReference type="Proteomes" id="UP000001868"/>
    </source>
</evidence>
<evidence type="ECO:0000256" key="3">
    <source>
        <dbReference type="ARBA" id="ARBA00022989"/>
    </source>
</evidence>
<dbReference type="GO" id="GO:0008324">
    <property type="term" value="F:monoatomic cation transmembrane transporter activity"/>
    <property type="evidence" value="ECO:0007669"/>
    <property type="project" value="InterPro"/>
</dbReference>
<evidence type="ECO:0000313" key="7">
    <source>
        <dbReference type="EMBL" id="ACG77842.1"/>
    </source>
</evidence>
<sequence length="212" mass="21693">MTFDGASAGYKRALGGVIAINLVGFVVVAIGSLWAGSASLAANTLDFAADAATYGLSLWAIGKSVRVRSGAALIKSGSLAVMALAILGFAVWRALVGAPPEGAAISGLGLFGAAANLLAALLLVRYREGDANVRSVWLCTRNDLIQCLAVAATGVAVMVTGSRWPDLIVGVLLAAVFLRSAWQITVQARQELKAAAAKPDFITHSRPSSASV</sequence>
<dbReference type="EMBL" id="CP000747">
    <property type="protein sequence ID" value="ACG77842.1"/>
    <property type="molecule type" value="Genomic_DNA"/>
</dbReference>
<dbReference type="AlphaFoldDB" id="B4R9S8"/>
<evidence type="ECO:0000256" key="2">
    <source>
        <dbReference type="ARBA" id="ARBA00022692"/>
    </source>
</evidence>
<dbReference type="Gene3D" id="1.20.1510.10">
    <property type="entry name" value="Cation efflux protein transmembrane domain"/>
    <property type="match status" value="1"/>
</dbReference>
<feature type="domain" description="Cation efflux protein transmembrane" evidence="6">
    <location>
        <begin position="18"/>
        <end position="192"/>
    </location>
</feature>
<name>B4R9S8_PHEZH</name>
<gene>
    <name evidence="7" type="ordered locus">PHZ_c1429</name>
</gene>
<dbReference type="GO" id="GO:0016020">
    <property type="term" value="C:membrane"/>
    <property type="evidence" value="ECO:0007669"/>
    <property type="project" value="UniProtKB-SubCell"/>
</dbReference>
<organism evidence="7 8">
    <name type="scientific">Phenylobacterium zucineum (strain HLK1)</name>
    <dbReference type="NCBI Taxonomy" id="450851"/>
    <lineage>
        <taxon>Bacteria</taxon>
        <taxon>Pseudomonadati</taxon>
        <taxon>Pseudomonadota</taxon>
        <taxon>Alphaproteobacteria</taxon>
        <taxon>Caulobacterales</taxon>
        <taxon>Caulobacteraceae</taxon>
        <taxon>Phenylobacterium</taxon>
    </lineage>
</organism>
<feature type="transmembrane region" description="Helical" evidence="5">
    <location>
        <begin position="104"/>
        <end position="124"/>
    </location>
</feature>
<feature type="transmembrane region" description="Helical" evidence="5">
    <location>
        <begin position="40"/>
        <end position="61"/>
    </location>
</feature>
<proteinExistence type="predicted"/>
<dbReference type="Proteomes" id="UP000001868">
    <property type="component" value="Chromosome"/>
</dbReference>
<keyword evidence="2 5" id="KW-0812">Transmembrane</keyword>